<dbReference type="InterPro" id="IPR006644">
    <property type="entry name" value="Cadg"/>
</dbReference>
<dbReference type="RefSeq" id="XP_001016432.2">
    <property type="nucleotide sequence ID" value="XM_001016432.2"/>
</dbReference>
<keyword evidence="3" id="KW-1185">Reference proteome</keyword>
<sequence>MLYCKIFVLSIRLQMIQNLFVNFQQEQKLSKRKIINIYQKERNKQMKLISFVFLFFPCLYLSQNINQIFSPSPYYVSSIQSIENTIQQLVVCDQLGLLFLANGQDGISIIDQTSFKLLLQVKDKGEVDLLSVTSDGQYLFFQYQGLISMFQLNTFPSYAISYICSDNSNFGQSINSLFLFNNDKWAAGTSNSILVVYDVSSRRQMKIIGQIDVQMVPFYIVNAKNSYLFLANINLIVVRFQLQQNNMLSLEIVFTTPADYGFSNLVLTNDQYIYAIDSWGGLYFGKFINLDSIKDGTTISQFNFDVKAWWPLNQSPTLNEIRVTNDQNFILIGAQQLGIFIFDISKRSQSIYPNLFQWIRSSGYSFSIRLSKDEGYLYYINGIQLQIYQKVTPNLNNEYPNLFNTIQANQTVIGTAIYRWRCYITQNDKFFIGSFDKDGLFIFDLKGNPNNMQLLQQVVPQNIYYTESAIIDEESGYIITPGDNTGILLFVYQMNQISSSQQLQPVFSLNGNNPNIVMEGIRYNHNKKLIGIAAYTTVFLVDSSNGLLNLQVLSSLQISNQVVELIFSQDNKFILCASRNDGFLTLSIGNKYELQIVKYLKTNGGFCIIQSKDLKYAFVCEGPKGIGIIDLSYLPEIKFISRIQLDGTTMQITPLQSDKFLLVSSNVVGFLTLVDIRDLKNLKIISKFMIGDQNGLASCVNQNEQFAMLVNTVGVTSIPISNQIQVHTEIFLVQGQQTNQISYLKQQYNQTFLIGQTFQLQFYQIYPKNGAKLTNVFYYQNYEIVVMPFWISFNSQLATVNIQAVKDALGNDVTIPQQNTIILQYQTPITSSSFSTQTQDDNIQISSDMSLKIYKQLRVMGIINYQNFLVTSNFDSNQDFRFQDNTMNDNQAILDKVKRILKQSVCYNPILFNVANSLRFFKTPQEVPEYSQQNQNVQKQKYFVFSIQNYIQIYFEVAKEYGQFVDIYYEGVIAQISNFQTRLKLEGDVKNLNNALQNRILFFKQNNNVKDDQIEFQVTISDGVNYDIQTSFLLSEAQSFIVLKQPIKLNQNNTLQQQFNQMYQYGNVGISDNLAFEFSQDTFINPDTNIIKYSAKFKCGDDYCDSISGAWIQQSSNSLRFFGSVPVGEYRQVIIIKIEATDGYTSVSDTFKIYVYNIPFEFVLSLLIKVFGPILTIFGLYKYRSYFFNFILNKNNLYSREKVEVLQQYYKKITIMSDENIKAILFYKELFKKINSDKKLKERIQDNLLNQMDLNSENSQQKAQQQKNITSQIQESILNGQSKEDLFKEDSISSIFTQNHLQKDGENEPNSIQKILLLKDQKIIQILKSIKKIILNHKAKEDKTIIQKNLVKQTDLEQQSSISKNQKSQNRKQQKQIFIQSNFINQNFINEQGQIKMKFIIKLMIDMDITIKHLNKVISIKSVIPELVDSSSRLYQCLKGLFSRALIKNHPLLDKIYQFLKQSAIIETQFSQEVKNGWYLKYLKTVPEEHENDQKLLSFPSIQIQTENIKSQIKLMKKLLQNFSKLEKNQLQVLNQNTFPYRLIFNVLIADCYGIAESAPSIFNPSLGESIHQNFFDIHSVQAFKKVENLQCSLIRRFFNLDVMNYGSSVNQQLPSWMKFTLKSNAILLYGTPKLQDVETFIIRIYDNTNFIIRQFEVEISKPIEPFPKTLCKLENLDEQEEFTSEKKRVLHDVLYLTEQKSEIQRSQRTIQNQVSSFSSMNIENTPQSNVLVQAGYYYENITSKVNLKDHQDSPIINLIKTNEFQLKQK</sequence>
<dbReference type="Proteomes" id="UP000009168">
    <property type="component" value="Unassembled WGS sequence"/>
</dbReference>
<dbReference type="SMART" id="SM00736">
    <property type="entry name" value="CADG"/>
    <property type="match status" value="1"/>
</dbReference>
<gene>
    <name evidence="2" type="ORF">TTHERM_00129640</name>
</gene>
<protein>
    <recommendedName>
        <fullName evidence="1">Dystroglycan-type cadherin-like domain-containing protein</fullName>
    </recommendedName>
</protein>
<dbReference type="InterPro" id="IPR011047">
    <property type="entry name" value="Quinoprotein_ADH-like_sf"/>
</dbReference>
<proteinExistence type="predicted"/>
<feature type="domain" description="Dystroglycan-type cadherin-like" evidence="1">
    <location>
        <begin position="1065"/>
        <end position="1162"/>
    </location>
</feature>
<evidence type="ECO:0000313" key="3">
    <source>
        <dbReference type="Proteomes" id="UP000009168"/>
    </source>
</evidence>
<dbReference type="GeneID" id="7843752"/>
<organism evidence="2 3">
    <name type="scientific">Tetrahymena thermophila (strain SB210)</name>
    <dbReference type="NCBI Taxonomy" id="312017"/>
    <lineage>
        <taxon>Eukaryota</taxon>
        <taxon>Sar</taxon>
        <taxon>Alveolata</taxon>
        <taxon>Ciliophora</taxon>
        <taxon>Intramacronucleata</taxon>
        <taxon>Oligohymenophorea</taxon>
        <taxon>Hymenostomatida</taxon>
        <taxon>Tetrahymenina</taxon>
        <taxon>Tetrahymenidae</taxon>
        <taxon>Tetrahymena</taxon>
    </lineage>
</organism>
<name>I7LUW7_TETTS</name>
<dbReference type="KEGG" id="tet:TTHERM_00129640"/>
<evidence type="ECO:0000313" key="2">
    <source>
        <dbReference type="EMBL" id="EAR96187.2"/>
    </source>
</evidence>
<dbReference type="InParanoid" id="I7LUW7"/>
<dbReference type="GO" id="GO:0016020">
    <property type="term" value="C:membrane"/>
    <property type="evidence" value="ECO:0007669"/>
    <property type="project" value="InterPro"/>
</dbReference>
<reference evidence="3" key="1">
    <citation type="journal article" date="2006" name="PLoS Biol.">
        <title>Macronuclear genome sequence of the ciliate Tetrahymena thermophila, a model eukaryote.</title>
        <authorList>
            <person name="Eisen J.A."/>
            <person name="Coyne R.S."/>
            <person name="Wu M."/>
            <person name="Wu D."/>
            <person name="Thiagarajan M."/>
            <person name="Wortman J.R."/>
            <person name="Badger J.H."/>
            <person name="Ren Q."/>
            <person name="Amedeo P."/>
            <person name="Jones K.M."/>
            <person name="Tallon L.J."/>
            <person name="Delcher A.L."/>
            <person name="Salzberg S.L."/>
            <person name="Silva J.C."/>
            <person name="Haas B.J."/>
            <person name="Majoros W.H."/>
            <person name="Farzad M."/>
            <person name="Carlton J.M."/>
            <person name="Smith R.K. Jr."/>
            <person name="Garg J."/>
            <person name="Pearlman R.E."/>
            <person name="Karrer K.M."/>
            <person name="Sun L."/>
            <person name="Manning G."/>
            <person name="Elde N.C."/>
            <person name="Turkewitz A.P."/>
            <person name="Asai D.J."/>
            <person name="Wilkes D.E."/>
            <person name="Wang Y."/>
            <person name="Cai H."/>
            <person name="Collins K."/>
            <person name="Stewart B.A."/>
            <person name="Lee S.R."/>
            <person name="Wilamowska K."/>
            <person name="Weinberg Z."/>
            <person name="Ruzzo W.L."/>
            <person name="Wloga D."/>
            <person name="Gaertig J."/>
            <person name="Frankel J."/>
            <person name="Tsao C.-C."/>
            <person name="Gorovsky M.A."/>
            <person name="Keeling P.J."/>
            <person name="Waller R.F."/>
            <person name="Patron N.J."/>
            <person name="Cherry J.M."/>
            <person name="Stover N.A."/>
            <person name="Krieger C.J."/>
            <person name="del Toro C."/>
            <person name="Ryder H.F."/>
            <person name="Williamson S.C."/>
            <person name="Barbeau R.A."/>
            <person name="Hamilton E.P."/>
            <person name="Orias E."/>
        </authorList>
    </citation>
    <scope>NUCLEOTIDE SEQUENCE [LARGE SCALE GENOMIC DNA]</scope>
    <source>
        <strain evidence="3">SB210</strain>
    </source>
</reference>
<accession>I7LUW7</accession>
<dbReference type="EMBL" id="GG662699">
    <property type="protein sequence ID" value="EAR96187.2"/>
    <property type="molecule type" value="Genomic_DNA"/>
</dbReference>
<dbReference type="SUPFAM" id="SSF50998">
    <property type="entry name" value="Quinoprotein alcohol dehydrogenase-like"/>
    <property type="match status" value="1"/>
</dbReference>
<evidence type="ECO:0000259" key="1">
    <source>
        <dbReference type="SMART" id="SM00736"/>
    </source>
</evidence>